<proteinExistence type="predicted"/>
<evidence type="ECO:0000313" key="1">
    <source>
        <dbReference type="EMBL" id="BAY73565.1"/>
    </source>
</evidence>
<evidence type="ECO:0000313" key="2">
    <source>
        <dbReference type="Proteomes" id="UP000217507"/>
    </source>
</evidence>
<reference evidence="1 2" key="1">
    <citation type="submission" date="2017-06" db="EMBL/GenBank/DDBJ databases">
        <title>Genome sequencing of cyanobaciteial culture collection at National Institute for Environmental Studies (NIES).</title>
        <authorList>
            <person name="Hirose Y."/>
            <person name="Shimura Y."/>
            <person name="Fujisawa T."/>
            <person name="Nakamura Y."/>
            <person name="Kawachi M."/>
        </authorList>
    </citation>
    <scope>NUCLEOTIDE SEQUENCE [LARGE SCALE GENOMIC DNA]</scope>
    <source>
        <strain evidence="1 2">NIES-23</strain>
        <plasmid evidence="2">Plasmid Plasmid4 dna</plasmid>
    </source>
</reference>
<dbReference type="Proteomes" id="UP000217507">
    <property type="component" value="Plasmid Plasmid4 dna"/>
</dbReference>
<geneLocation type="plasmid" evidence="1">
    <name>plasmid4</name>
</geneLocation>
<protein>
    <recommendedName>
        <fullName evidence="3">PEP-CTERM protein-sorting domain-containing protein</fullName>
    </recommendedName>
</protein>
<dbReference type="EMBL" id="AP018220">
    <property type="protein sequence ID" value="BAY73565.1"/>
    <property type="molecule type" value="Genomic_DNA"/>
</dbReference>
<gene>
    <name evidence="1" type="ORF">NIES23_64170</name>
</gene>
<dbReference type="AlphaFoldDB" id="A0A1Z4KX68"/>
<evidence type="ECO:0008006" key="3">
    <source>
        <dbReference type="Google" id="ProtNLM"/>
    </source>
</evidence>
<sequence length="211" mass="22349">MIKTLPLFASVAIVAFSSSSALGFTLVGSELRLRTEAQSTPTSQLFVTSFPASAIVSESTVEFPNLASLFDPSTGVPPGFARSLVDVSIDAGADYLAIDFDNAVGFNSFATGFQNTYVFTFTAPTALQITNVLIDPQTTLGLTPDRVTFKGNELFVNVQGLPFNTNSFARINLSGTTVTAVPEPSFMFSLGIAALAGTILKRSTKRKALQD</sequence>
<keyword evidence="1" id="KW-0614">Plasmid</keyword>
<accession>A0A1Z4KX68</accession>
<name>A0A1Z4KX68_ANAVA</name>
<organism evidence="1 2">
    <name type="scientific">Trichormus variabilis NIES-23</name>
    <dbReference type="NCBI Taxonomy" id="1973479"/>
    <lineage>
        <taxon>Bacteria</taxon>
        <taxon>Bacillati</taxon>
        <taxon>Cyanobacteriota</taxon>
        <taxon>Cyanophyceae</taxon>
        <taxon>Nostocales</taxon>
        <taxon>Nostocaceae</taxon>
        <taxon>Trichormus</taxon>
    </lineage>
</organism>